<feature type="chain" id="PRO_5026029976" description="Oxygen tolerance" evidence="2">
    <location>
        <begin position="22"/>
        <end position="539"/>
    </location>
</feature>
<proteinExistence type="predicted"/>
<dbReference type="AlphaFoldDB" id="A0A6I3LHE9"/>
<evidence type="ECO:0000313" key="3">
    <source>
        <dbReference type="EMBL" id="MTG97928.1"/>
    </source>
</evidence>
<gene>
    <name evidence="3" type="ORF">GJV76_07195</name>
</gene>
<evidence type="ECO:0000313" key="4">
    <source>
        <dbReference type="Proteomes" id="UP000438760"/>
    </source>
</evidence>
<dbReference type="EMBL" id="WMJX01000011">
    <property type="protein sequence ID" value="MTG97928.1"/>
    <property type="molecule type" value="Genomic_DNA"/>
</dbReference>
<feature type="transmembrane region" description="Helical" evidence="1">
    <location>
        <begin position="329"/>
        <end position="349"/>
    </location>
</feature>
<name>A0A6I3LHE9_9FLAO</name>
<sequence>MKKEFLYILTTLLFFSSTLYAQNRIESKVDTTQIKIGDSFSYTITAHTKEGTKITFPETEQIGAFEVIENYPTDTVVKQDDIELIKKYDLTQFDEGSYTLPQVPVIVDASMFKTDSVRINVLPVQVDTLKTPLYEIKGISKEGASFSTYWYYIIFVVLSIVVGIALYLFIKYKQEKNLTEDDKYKTPYEKAVKKLKKLEEKKNWTRGDAKPYYSEMSNVVRNFLEDTFDISAREMTTYEIMILLKNTLRDKNIKLKPEVINEFKRILETADLVKFAKSQPTESEIQGDTSKIQGIVDKINEAYPISAATQTERIRRREERKRRRMRFRIWLPIGVSVFLMLLTGIGYYFTTASEREYSLFTFNNTKKLLEKEWISSTYGSNPGITITTPVVLVRKNETVIQEAKLDGLESIQQFRFKTLEDPISMILSNSVTTKEFKSTEKEIIAHAIKAITQNYKVTDIQYEEDDFENSKGIVGTEVFGSFKLEDTETGKIEEIEFEGVLTQYGENRSQIWVFYRNNDKLAVELVQRVFESIQYNEEK</sequence>
<keyword evidence="4" id="KW-1185">Reference proteome</keyword>
<keyword evidence="1" id="KW-1133">Transmembrane helix</keyword>
<evidence type="ECO:0000256" key="2">
    <source>
        <dbReference type="SAM" id="SignalP"/>
    </source>
</evidence>
<keyword evidence="1" id="KW-0812">Transmembrane</keyword>
<feature type="signal peptide" evidence="2">
    <location>
        <begin position="1"/>
        <end position="21"/>
    </location>
</feature>
<dbReference type="RefSeq" id="WP_155091966.1">
    <property type="nucleotide sequence ID" value="NZ_CP102754.1"/>
</dbReference>
<protein>
    <recommendedName>
        <fullName evidence="5">Oxygen tolerance</fullName>
    </recommendedName>
</protein>
<comment type="caution">
    <text evidence="3">The sequence shown here is derived from an EMBL/GenBank/DDBJ whole genome shotgun (WGS) entry which is preliminary data.</text>
</comment>
<keyword evidence="2" id="KW-0732">Signal</keyword>
<evidence type="ECO:0000256" key="1">
    <source>
        <dbReference type="SAM" id="Phobius"/>
    </source>
</evidence>
<accession>A0A6I3LHE9</accession>
<keyword evidence="1" id="KW-0472">Membrane</keyword>
<reference evidence="3 4" key="1">
    <citation type="submission" date="2019-11" db="EMBL/GenBank/DDBJ databases">
        <title>Genome of Strain BIT-d1.</title>
        <authorList>
            <person name="Yang Y."/>
        </authorList>
    </citation>
    <scope>NUCLEOTIDE SEQUENCE [LARGE SCALE GENOMIC DNA]</scope>
    <source>
        <strain evidence="3 4">BIT-d1</strain>
    </source>
</reference>
<organism evidence="3 4">
    <name type="scientific">Myroides albus</name>
    <dbReference type="NCBI Taxonomy" id="2562892"/>
    <lineage>
        <taxon>Bacteria</taxon>
        <taxon>Pseudomonadati</taxon>
        <taxon>Bacteroidota</taxon>
        <taxon>Flavobacteriia</taxon>
        <taxon>Flavobacteriales</taxon>
        <taxon>Flavobacteriaceae</taxon>
        <taxon>Myroides</taxon>
    </lineage>
</organism>
<dbReference type="Proteomes" id="UP000438760">
    <property type="component" value="Unassembled WGS sequence"/>
</dbReference>
<feature type="transmembrane region" description="Helical" evidence="1">
    <location>
        <begin position="149"/>
        <end position="170"/>
    </location>
</feature>
<evidence type="ECO:0008006" key="5">
    <source>
        <dbReference type="Google" id="ProtNLM"/>
    </source>
</evidence>
<dbReference type="OrthoDB" id="9807384at2"/>